<comment type="caution">
    <text evidence="2">The sequence shown here is derived from an EMBL/GenBank/DDBJ whole genome shotgun (WGS) entry which is preliminary data.</text>
</comment>
<dbReference type="Proteomes" id="UP001594351">
    <property type="component" value="Unassembled WGS sequence"/>
</dbReference>
<accession>A0ABV6YWE1</accession>
<evidence type="ECO:0000313" key="2">
    <source>
        <dbReference type="EMBL" id="MFC1850527.1"/>
    </source>
</evidence>
<dbReference type="InterPro" id="IPR000182">
    <property type="entry name" value="GNAT_dom"/>
</dbReference>
<sequence length="250" mass="28765">MLEQFFRNNPELHIYSLGDLDDFFWPYTTWYALTVDEKVESIALLYTGQPLPTLLALSEQPSVMSTLLISINHLLPEKFYAHFSPGLEGTFQRTHLIEVHGEHYKMALKDRSVVKRIDVSSVIRLFVSDLDDIRHLYQDSYPDNWFDQRMLDSKQYFGIRKEDTLVSIAGIHVYSEEYGVAALGNITTHSDWRNKGYGTLVTARLCSSLSEKVEHIGLNVKTDNLPALACYKKLGFEIIASYGEFMLQRK</sequence>
<feature type="domain" description="N-acetyltransferase" evidence="1">
    <location>
        <begin position="121"/>
        <end position="250"/>
    </location>
</feature>
<protein>
    <submittedName>
        <fullName evidence="2">GNAT family N-acetyltransferase</fullName>
        <ecNumber evidence="2">2.3.1.-</ecNumber>
    </submittedName>
</protein>
<dbReference type="InterPro" id="IPR016181">
    <property type="entry name" value="Acyl_CoA_acyltransferase"/>
</dbReference>
<dbReference type="SUPFAM" id="SSF55729">
    <property type="entry name" value="Acyl-CoA N-acyltransferases (Nat)"/>
    <property type="match status" value="1"/>
</dbReference>
<keyword evidence="2" id="KW-0012">Acyltransferase</keyword>
<keyword evidence="3" id="KW-1185">Reference proteome</keyword>
<dbReference type="Pfam" id="PF00583">
    <property type="entry name" value="Acetyltransf_1"/>
    <property type="match status" value="1"/>
</dbReference>
<dbReference type="PROSITE" id="PS51186">
    <property type="entry name" value="GNAT"/>
    <property type="match status" value="1"/>
</dbReference>
<proteinExistence type="predicted"/>
<dbReference type="EC" id="2.3.1.-" evidence="2"/>
<dbReference type="EMBL" id="JBHPBY010000105">
    <property type="protein sequence ID" value="MFC1850527.1"/>
    <property type="molecule type" value="Genomic_DNA"/>
</dbReference>
<organism evidence="2 3">
    <name type="scientific">candidate division CSSED10-310 bacterium</name>
    <dbReference type="NCBI Taxonomy" id="2855610"/>
    <lineage>
        <taxon>Bacteria</taxon>
        <taxon>Bacteria division CSSED10-310</taxon>
    </lineage>
</organism>
<reference evidence="2 3" key="1">
    <citation type="submission" date="2024-09" db="EMBL/GenBank/DDBJ databases">
        <title>Laminarin stimulates single cell rates of sulfate reduction while oxygen inhibits transcriptomic activity in coastal marine sediment.</title>
        <authorList>
            <person name="Lindsay M."/>
            <person name="Orcutt B."/>
            <person name="Emerson D."/>
            <person name="Stepanauskas R."/>
            <person name="D'Angelo T."/>
        </authorList>
    </citation>
    <scope>NUCLEOTIDE SEQUENCE [LARGE SCALE GENOMIC DNA]</scope>
    <source>
        <strain evidence="2">SAG AM-311-K15</strain>
    </source>
</reference>
<gene>
    <name evidence="2" type="ORF">ACFL27_10080</name>
</gene>
<evidence type="ECO:0000259" key="1">
    <source>
        <dbReference type="PROSITE" id="PS51186"/>
    </source>
</evidence>
<name>A0ABV6YWE1_UNCC1</name>
<evidence type="ECO:0000313" key="3">
    <source>
        <dbReference type="Proteomes" id="UP001594351"/>
    </source>
</evidence>
<dbReference type="GO" id="GO:0016746">
    <property type="term" value="F:acyltransferase activity"/>
    <property type="evidence" value="ECO:0007669"/>
    <property type="project" value="UniProtKB-KW"/>
</dbReference>
<dbReference type="CDD" id="cd04301">
    <property type="entry name" value="NAT_SF"/>
    <property type="match status" value="1"/>
</dbReference>
<dbReference type="Gene3D" id="3.40.630.30">
    <property type="match status" value="1"/>
</dbReference>
<keyword evidence="2" id="KW-0808">Transferase</keyword>